<keyword evidence="5 6" id="KW-0027">Amidation</keyword>
<evidence type="ECO:0000256" key="4">
    <source>
        <dbReference type="ARBA" id="ARBA00022702"/>
    </source>
</evidence>
<comment type="function">
    <text evidence="6">Stimulates the secretion of gonadotropins.</text>
</comment>
<sequence length="100" mass="11260">PPCLRSLLVFFCIVFAIGVQLTRSQHWSYGWYPGGKREIALPGNLEDSEETKLCDGQGCPYTKAASDNVVKHLLVRSWVLSMENLDHVKSLQQSNQHTSK</sequence>
<evidence type="ECO:0000256" key="1">
    <source>
        <dbReference type="ARBA" id="ARBA00004613"/>
    </source>
</evidence>
<dbReference type="GO" id="GO:0005179">
    <property type="term" value="F:hormone activity"/>
    <property type="evidence" value="ECO:0007669"/>
    <property type="project" value="UniProtKB-KW"/>
</dbReference>
<dbReference type="AlphaFoldDB" id="A0A670ZGJ7"/>
<evidence type="ECO:0000256" key="2">
    <source>
        <dbReference type="ARBA" id="ARBA00010968"/>
    </source>
</evidence>
<name>A0A670ZGJ7_PSETE</name>
<comment type="similarity">
    <text evidence="2 6">Belongs to the GnRH family.</text>
</comment>
<evidence type="ECO:0000256" key="3">
    <source>
        <dbReference type="ARBA" id="ARBA00022525"/>
    </source>
</evidence>
<keyword evidence="3" id="KW-0964">Secreted</keyword>
<keyword evidence="4 6" id="KW-0372">Hormone</keyword>
<reference evidence="8" key="2">
    <citation type="submission" date="2025-09" db="UniProtKB">
        <authorList>
            <consortium name="Ensembl"/>
        </authorList>
    </citation>
    <scope>IDENTIFICATION</scope>
</reference>
<organism evidence="8 9">
    <name type="scientific">Pseudonaja textilis</name>
    <name type="common">Eastern brown snake</name>
    <dbReference type="NCBI Taxonomy" id="8673"/>
    <lineage>
        <taxon>Eukaryota</taxon>
        <taxon>Metazoa</taxon>
        <taxon>Chordata</taxon>
        <taxon>Craniata</taxon>
        <taxon>Vertebrata</taxon>
        <taxon>Euteleostomi</taxon>
        <taxon>Lepidosauria</taxon>
        <taxon>Squamata</taxon>
        <taxon>Bifurcata</taxon>
        <taxon>Unidentata</taxon>
        <taxon>Episquamata</taxon>
        <taxon>Toxicofera</taxon>
        <taxon>Serpentes</taxon>
        <taxon>Colubroidea</taxon>
        <taxon>Elapidae</taxon>
        <taxon>Hydrophiinae</taxon>
        <taxon>Pseudonaja</taxon>
    </lineage>
</organism>
<evidence type="ECO:0000256" key="5">
    <source>
        <dbReference type="ARBA" id="ARBA00022815"/>
    </source>
</evidence>
<feature type="signal peptide" evidence="7">
    <location>
        <begin position="1"/>
        <end position="24"/>
    </location>
</feature>
<evidence type="ECO:0000256" key="6">
    <source>
        <dbReference type="RuleBase" id="RU000635"/>
    </source>
</evidence>
<dbReference type="OMA" id="LWTQISY"/>
<dbReference type="Pfam" id="PF00446">
    <property type="entry name" value="GnRH"/>
    <property type="match status" value="1"/>
</dbReference>
<reference evidence="8" key="1">
    <citation type="submission" date="2025-08" db="UniProtKB">
        <authorList>
            <consortium name="Ensembl"/>
        </authorList>
    </citation>
    <scope>IDENTIFICATION</scope>
</reference>
<comment type="subcellular location">
    <subcellularLocation>
        <location evidence="1 6">Secreted</location>
    </subcellularLocation>
</comment>
<protein>
    <recommendedName>
        <fullName evidence="6">Progonadoliberin</fullName>
    </recommendedName>
    <component>
        <recommendedName>
            <fullName evidence="6">Gonadoliberin</fullName>
        </recommendedName>
        <alternativeName>
            <fullName evidence="6">Gonadotropin-releasing hormone</fullName>
            <shortName evidence="6">GnRH</shortName>
        </alternativeName>
        <alternativeName>
            <fullName evidence="6">Luliberin</fullName>
        </alternativeName>
        <alternativeName>
            <fullName evidence="6">Luteinizing hormone-releasing hormone</fullName>
            <shortName evidence="6">LH-RH</shortName>
        </alternativeName>
    </component>
    <component>
        <recommendedName>
            <fullName evidence="6">GnRH-associated peptide</fullName>
        </recommendedName>
        <alternativeName>
            <fullName evidence="6">GnRH-associated peptide</fullName>
        </alternativeName>
    </component>
</protein>
<feature type="chain" id="PRO_5025581547" description="Progonadoliberin" evidence="7">
    <location>
        <begin position="25"/>
        <end position="100"/>
    </location>
</feature>
<dbReference type="InterPro" id="IPR002012">
    <property type="entry name" value="GnRH"/>
</dbReference>
<accession>A0A670ZGJ7</accession>
<dbReference type="PROSITE" id="PS00473">
    <property type="entry name" value="GNRH"/>
    <property type="match status" value="1"/>
</dbReference>
<dbReference type="GeneTree" id="ENSGT00960000188573"/>
<dbReference type="GO" id="GO:0005576">
    <property type="term" value="C:extracellular region"/>
    <property type="evidence" value="ECO:0007669"/>
    <property type="project" value="UniProtKB-SubCell"/>
</dbReference>
<evidence type="ECO:0000313" key="9">
    <source>
        <dbReference type="Proteomes" id="UP000472273"/>
    </source>
</evidence>
<dbReference type="Proteomes" id="UP000472273">
    <property type="component" value="Unplaced"/>
</dbReference>
<proteinExistence type="inferred from homology"/>
<keyword evidence="7" id="KW-0732">Signal</keyword>
<evidence type="ECO:0000313" key="8">
    <source>
        <dbReference type="Ensembl" id="ENSPTXP00000021851.1"/>
    </source>
</evidence>
<evidence type="ECO:0000256" key="7">
    <source>
        <dbReference type="SAM" id="SignalP"/>
    </source>
</evidence>
<keyword evidence="9" id="KW-1185">Reference proteome</keyword>
<dbReference type="Ensembl" id="ENSPTXT00000022521.1">
    <property type="protein sequence ID" value="ENSPTXP00000021851.1"/>
    <property type="gene ID" value="ENSPTXG00000015124.1"/>
</dbReference>